<keyword evidence="3" id="KW-0050">Antiport</keyword>
<name>A0AAV4CHM2_9GAST</name>
<keyword evidence="4" id="KW-0109">Calcium transport</keyword>
<evidence type="ECO:0000259" key="9">
    <source>
        <dbReference type="Pfam" id="PF01699"/>
    </source>
</evidence>
<evidence type="ECO:0000256" key="2">
    <source>
        <dbReference type="ARBA" id="ARBA00005364"/>
    </source>
</evidence>
<evidence type="ECO:0000256" key="6">
    <source>
        <dbReference type="ARBA" id="ARBA00022989"/>
    </source>
</evidence>
<gene>
    <name evidence="10" type="ORF">PoB_005755800</name>
</gene>
<comment type="similarity">
    <text evidence="2">Belongs to the Ca(2+):cation antiporter (CaCA) (TC 2.A.19) family. SLC24A subfamily.</text>
</comment>
<evidence type="ECO:0000256" key="4">
    <source>
        <dbReference type="ARBA" id="ARBA00022568"/>
    </source>
</evidence>
<evidence type="ECO:0000313" key="11">
    <source>
        <dbReference type="Proteomes" id="UP000735302"/>
    </source>
</evidence>
<keyword evidence="4" id="KW-0106">Calcium</keyword>
<sequence>MYQDFLALKTDFSPAVQSDEVESNQGELYSSDGFVRKSSAQNDAHWHQTPVSLHGSPSIRCRGDAEQTGDASDLVLHATAAGMCPRESSVSECNVISLSAARHETTEEGKANAVGGKRSSKYSPTLKCFTRKHLSYLKCGSINAPETHSYYVYDGGGEEESRSVNQSGKGITSKEKHFSDDPWTDMTLAVNNPTRANLLPQPLERIGPPNRVTCNCLSVLPTNTDARDLCDYQSEVWKDGGQYSAQTFSPSSHGLNKDIATSMASMSGNLDMAMKSGKTCSRLNCSNNFIHCTLRYKSKCRNYKFMALAACYLSAVLLVVTLRGVRQSEEALDQQEDTKLHHTRMKRAYGVQVTLKNNTRCEKEYDKDQNEIYIMSYDTFMKGGWIVHVCIGMYTFAAIAAICDIYFVPALEHICEDLKLEADVAGATFMAAASSAPEFCTSVIGIFVQESDVGLGAIVGSSIFNLLAIVGLCAVFAGMPVELSWYPLTRDSIFYTVAVCEMLAFMYDSTIHWFEALVMIITYGFYILVMVYNKRIEKFVQPAEIKRTSRQSSFMDIHRTQSARLEIIRARSHSRSSGPSLRMSVTRLRELQGGRHTDTTIKEASFVSSAAAHIEEKFHLDYQTHPETHQAIAGELEAKVVLAAVKLRSKNYQFTVTDIRTC</sequence>
<keyword evidence="7 8" id="KW-0472">Membrane</keyword>
<keyword evidence="11" id="KW-1185">Reference proteome</keyword>
<dbReference type="InterPro" id="IPR004837">
    <property type="entry name" value="NaCa_Exmemb"/>
</dbReference>
<keyword evidence="6 8" id="KW-1133">Transmembrane helix</keyword>
<dbReference type="EMBL" id="BLXT01006335">
    <property type="protein sequence ID" value="GFO31053.1"/>
    <property type="molecule type" value="Genomic_DNA"/>
</dbReference>
<feature type="transmembrane region" description="Helical" evidence="8">
    <location>
        <begin position="427"/>
        <end position="448"/>
    </location>
</feature>
<dbReference type="PANTHER" id="PTHR10846">
    <property type="entry name" value="SODIUM/POTASSIUM/CALCIUM EXCHANGER"/>
    <property type="match status" value="1"/>
</dbReference>
<dbReference type="GO" id="GO:0005886">
    <property type="term" value="C:plasma membrane"/>
    <property type="evidence" value="ECO:0007669"/>
    <property type="project" value="TreeGrafter"/>
</dbReference>
<dbReference type="Pfam" id="PF01699">
    <property type="entry name" value="Na_Ca_ex"/>
    <property type="match status" value="1"/>
</dbReference>
<dbReference type="Proteomes" id="UP000735302">
    <property type="component" value="Unassembled WGS sequence"/>
</dbReference>
<accession>A0AAV4CHM2</accession>
<evidence type="ECO:0000256" key="5">
    <source>
        <dbReference type="ARBA" id="ARBA00022692"/>
    </source>
</evidence>
<feature type="transmembrane region" description="Helical" evidence="8">
    <location>
        <begin position="511"/>
        <end position="532"/>
    </location>
</feature>
<evidence type="ECO:0000313" key="10">
    <source>
        <dbReference type="EMBL" id="GFO31053.1"/>
    </source>
</evidence>
<evidence type="ECO:0000256" key="7">
    <source>
        <dbReference type="ARBA" id="ARBA00023136"/>
    </source>
</evidence>
<keyword evidence="4" id="KW-0406">Ion transport</keyword>
<dbReference type="AlphaFoldDB" id="A0AAV4CHM2"/>
<feature type="transmembrane region" description="Helical" evidence="8">
    <location>
        <begin position="385"/>
        <end position="407"/>
    </location>
</feature>
<dbReference type="GO" id="GO:0006874">
    <property type="term" value="P:intracellular calcium ion homeostasis"/>
    <property type="evidence" value="ECO:0007669"/>
    <property type="project" value="TreeGrafter"/>
</dbReference>
<keyword evidence="5 8" id="KW-0812">Transmembrane</keyword>
<comment type="subcellular location">
    <subcellularLocation>
        <location evidence="1">Membrane</location>
        <topology evidence="1">Multi-pass membrane protein</topology>
    </subcellularLocation>
</comment>
<dbReference type="GO" id="GO:0005262">
    <property type="term" value="F:calcium channel activity"/>
    <property type="evidence" value="ECO:0007669"/>
    <property type="project" value="TreeGrafter"/>
</dbReference>
<evidence type="ECO:0000256" key="3">
    <source>
        <dbReference type="ARBA" id="ARBA00022449"/>
    </source>
</evidence>
<evidence type="ECO:0000256" key="1">
    <source>
        <dbReference type="ARBA" id="ARBA00004141"/>
    </source>
</evidence>
<organism evidence="10 11">
    <name type="scientific">Plakobranchus ocellatus</name>
    <dbReference type="NCBI Taxonomy" id="259542"/>
    <lineage>
        <taxon>Eukaryota</taxon>
        <taxon>Metazoa</taxon>
        <taxon>Spiralia</taxon>
        <taxon>Lophotrochozoa</taxon>
        <taxon>Mollusca</taxon>
        <taxon>Gastropoda</taxon>
        <taxon>Heterobranchia</taxon>
        <taxon>Euthyneura</taxon>
        <taxon>Panpulmonata</taxon>
        <taxon>Sacoglossa</taxon>
        <taxon>Placobranchoidea</taxon>
        <taxon>Plakobranchidae</taxon>
        <taxon>Plakobranchus</taxon>
    </lineage>
</organism>
<dbReference type="InterPro" id="IPR044880">
    <property type="entry name" value="NCX_ion-bd_dom_sf"/>
</dbReference>
<protein>
    <submittedName>
        <fullName evidence="10">Sodium/potassium/calcium exchanger 4</fullName>
    </submittedName>
</protein>
<feature type="domain" description="Sodium/calcium exchanger membrane region" evidence="9">
    <location>
        <begin position="391"/>
        <end position="531"/>
    </location>
</feature>
<evidence type="ECO:0000256" key="8">
    <source>
        <dbReference type="SAM" id="Phobius"/>
    </source>
</evidence>
<dbReference type="InterPro" id="IPR004481">
    <property type="entry name" value="K/Na/Ca-exchanger"/>
</dbReference>
<proteinExistence type="inferred from homology"/>
<keyword evidence="4" id="KW-0813">Transport</keyword>
<dbReference type="GO" id="GO:0008273">
    <property type="term" value="F:calcium, potassium:sodium antiporter activity"/>
    <property type="evidence" value="ECO:0007669"/>
    <property type="project" value="TreeGrafter"/>
</dbReference>
<feature type="transmembrane region" description="Helical" evidence="8">
    <location>
        <begin position="455"/>
        <end position="479"/>
    </location>
</feature>
<reference evidence="10 11" key="1">
    <citation type="journal article" date="2021" name="Elife">
        <title>Chloroplast acquisition without the gene transfer in kleptoplastic sea slugs, Plakobranchus ocellatus.</title>
        <authorList>
            <person name="Maeda T."/>
            <person name="Takahashi S."/>
            <person name="Yoshida T."/>
            <person name="Shimamura S."/>
            <person name="Takaki Y."/>
            <person name="Nagai Y."/>
            <person name="Toyoda A."/>
            <person name="Suzuki Y."/>
            <person name="Arimoto A."/>
            <person name="Ishii H."/>
            <person name="Satoh N."/>
            <person name="Nishiyama T."/>
            <person name="Hasebe M."/>
            <person name="Maruyama T."/>
            <person name="Minagawa J."/>
            <person name="Obokata J."/>
            <person name="Shigenobu S."/>
        </authorList>
    </citation>
    <scope>NUCLEOTIDE SEQUENCE [LARGE SCALE GENOMIC DNA]</scope>
</reference>
<dbReference type="PANTHER" id="PTHR10846:SF73">
    <property type="entry name" value="SODIUM_CALCIUM EXCHANGER MEMBRANE REGION DOMAIN-CONTAINING PROTEIN"/>
    <property type="match status" value="1"/>
</dbReference>
<dbReference type="Gene3D" id="1.20.1420.30">
    <property type="entry name" value="NCX, central ion-binding region"/>
    <property type="match status" value="1"/>
</dbReference>
<comment type="caution">
    <text evidence="10">The sequence shown here is derived from an EMBL/GenBank/DDBJ whole genome shotgun (WGS) entry which is preliminary data.</text>
</comment>
<feature type="transmembrane region" description="Helical" evidence="8">
    <location>
        <begin position="305"/>
        <end position="325"/>
    </location>
</feature>